<reference evidence="11" key="1">
    <citation type="submission" date="2019-06" db="EMBL/GenBank/DDBJ databases">
        <authorList>
            <person name="Zheng W."/>
        </authorList>
    </citation>
    <scope>NUCLEOTIDE SEQUENCE</scope>
    <source>
        <strain evidence="11">QDHG01</strain>
    </source>
</reference>
<evidence type="ECO:0000313" key="11">
    <source>
        <dbReference type="EMBL" id="TNV82889.1"/>
    </source>
</evidence>
<evidence type="ECO:0000259" key="10">
    <source>
        <dbReference type="Pfam" id="PF19283"/>
    </source>
</evidence>
<dbReference type="GO" id="GO:0008242">
    <property type="term" value="F:omega peptidase activity"/>
    <property type="evidence" value="ECO:0007669"/>
    <property type="project" value="UniProtKB-EC"/>
</dbReference>
<protein>
    <recommendedName>
        <fullName evidence="5">acylaminoacyl-peptidase</fullName>
        <ecNumber evidence="5">3.4.19.1</ecNumber>
    </recommendedName>
</protein>
<keyword evidence="6" id="KW-0963">Cytoplasm</keyword>
<evidence type="ECO:0000256" key="7">
    <source>
        <dbReference type="ARBA" id="ARBA00022801"/>
    </source>
</evidence>
<dbReference type="InterPro" id="IPR029058">
    <property type="entry name" value="AB_hydrolase_fold"/>
</dbReference>
<dbReference type="SUPFAM" id="SSF82171">
    <property type="entry name" value="DPP6 N-terminal domain-like"/>
    <property type="match status" value="1"/>
</dbReference>
<keyword evidence="12" id="KW-1185">Reference proteome</keyword>
<feature type="domain" description="Acylamino-acid-releasing enzyme N-terminal" evidence="10">
    <location>
        <begin position="86"/>
        <end position="476"/>
    </location>
</feature>
<dbReference type="InterPro" id="IPR001375">
    <property type="entry name" value="Peptidase_S9_cat"/>
</dbReference>
<dbReference type="PANTHER" id="PTHR42776:SF4">
    <property type="entry name" value="ACYLAMINO-ACID-RELEASING ENZYME"/>
    <property type="match status" value="1"/>
</dbReference>
<gene>
    <name evidence="11" type="ORF">FGO68_gene22</name>
</gene>
<feature type="region of interest" description="Disordered" evidence="8">
    <location>
        <begin position="176"/>
        <end position="201"/>
    </location>
</feature>
<dbReference type="OrthoDB" id="311144at2759"/>
<dbReference type="EC" id="3.4.19.1" evidence="5"/>
<feature type="domain" description="Peptidase S9 prolyl oligopeptidase catalytic" evidence="9">
    <location>
        <begin position="574"/>
        <end position="784"/>
    </location>
</feature>
<dbReference type="InterPro" id="IPR045550">
    <property type="entry name" value="AARE_N"/>
</dbReference>
<dbReference type="PANTHER" id="PTHR42776">
    <property type="entry name" value="SERINE PEPTIDASE S9 FAMILY MEMBER"/>
    <property type="match status" value="1"/>
</dbReference>
<organism evidence="11 12">
    <name type="scientific">Halteria grandinella</name>
    <dbReference type="NCBI Taxonomy" id="5974"/>
    <lineage>
        <taxon>Eukaryota</taxon>
        <taxon>Sar</taxon>
        <taxon>Alveolata</taxon>
        <taxon>Ciliophora</taxon>
        <taxon>Intramacronucleata</taxon>
        <taxon>Spirotrichea</taxon>
        <taxon>Stichotrichia</taxon>
        <taxon>Sporadotrichida</taxon>
        <taxon>Halteriidae</taxon>
        <taxon>Halteria</taxon>
    </lineage>
</organism>
<dbReference type="EMBL" id="RRYP01004403">
    <property type="protein sequence ID" value="TNV82889.1"/>
    <property type="molecule type" value="Genomic_DNA"/>
</dbReference>
<feature type="compositionally biased region" description="Basic and acidic residues" evidence="8">
    <location>
        <begin position="182"/>
        <end position="201"/>
    </location>
</feature>
<comment type="similarity">
    <text evidence="3">Belongs to the peptidase S9C family.</text>
</comment>
<comment type="caution">
    <text evidence="11">The sequence shown here is derived from an EMBL/GenBank/DDBJ whole genome shotgun (WGS) entry which is preliminary data.</text>
</comment>
<dbReference type="Gene3D" id="3.40.50.1820">
    <property type="entry name" value="alpha/beta hydrolase"/>
    <property type="match status" value="1"/>
</dbReference>
<evidence type="ECO:0000256" key="8">
    <source>
        <dbReference type="SAM" id="MobiDB-lite"/>
    </source>
</evidence>
<evidence type="ECO:0000256" key="1">
    <source>
        <dbReference type="ARBA" id="ARBA00000721"/>
    </source>
</evidence>
<accession>A0A8J8NYB0</accession>
<comment type="catalytic activity">
    <reaction evidence="1">
        <text>Cleavage of an N-acetyl or N-formyl amino acid from the N-terminus of a polypeptide.</text>
        <dbReference type="EC" id="3.4.19.1"/>
    </reaction>
</comment>
<dbReference type="GO" id="GO:0005737">
    <property type="term" value="C:cytoplasm"/>
    <property type="evidence" value="ECO:0007669"/>
    <property type="project" value="UniProtKB-SubCell"/>
</dbReference>
<comment type="subunit">
    <text evidence="4">Homotetramer.</text>
</comment>
<comment type="subcellular location">
    <subcellularLocation>
        <location evidence="2">Cytoplasm</location>
    </subcellularLocation>
</comment>
<evidence type="ECO:0000259" key="9">
    <source>
        <dbReference type="Pfam" id="PF00326"/>
    </source>
</evidence>
<dbReference type="Pfam" id="PF00326">
    <property type="entry name" value="Peptidase_S9"/>
    <property type="match status" value="1"/>
</dbReference>
<evidence type="ECO:0000256" key="2">
    <source>
        <dbReference type="ARBA" id="ARBA00004496"/>
    </source>
</evidence>
<name>A0A8J8NYB0_HALGN</name>
<proteinExistence type="inferred from homology"/>
<evidence type="ECO:0000256" key="5">
    <source>
        <dbReference type="ARBA" id="ARBA00012917"/>
    </source>
</evidence>
<dbReference type="GO" id="GO:0004252">
    <property type="term" value="F:serine-type endopeptidase activity"/>
    <property type="evidence" value="ECO:0007669"/>
    <property type="project" value="TreeGrafter"/>
</dbReference>
<evidence type="ECO:0000256" key="4">
    <source>
        <dbReference type="ARBA" id="ARBA00011881"/>
    </source>
</evidence>
<evidence type="ECO:0000313" key="12">
    <source>
        <dbReference type="Proteomes" id="UP000785679"/>
    </source>
</evidence>
<evidence type="ECO:0000256" key="6">
    <source>
        <dbReference type="ARBA" id="ARBA00022490"/>
    </source>
</evidence>
<evidence type="ECO:0000256" key="3">
    <source>
        <dbReference type="ARBA" id="ARBA00010040"/>
    </source>
</evidence>
<keyword evidence="7" id="KW-0378">Hydrolase</keyword>
<dbReference type="Pfam" id="PF19283">
    <property type="entry name" value="APEH_N"/>
    <property type="match status" value="1"/>
</dbReference>
<dbReference type="GO" id="GO:0006508">
    <property type="term" value="P:proteolysis"/>
    <property type="evidence" value="ECO:0007669"/>
    <property type="project" value="InterPro"/>
</dbReference>
<dbReference type="AlphaFoldDB" id="A0A8J8NYB0"/>
<dbReference type="SUPFAM" id="SSF53474">
    <property type="entry name" value="alpha/beta-Hydrolases"/>
    <property type="match status" value="1"/>
</dbReference>
<sequence length="791" mass="89928">MFQSLRSTTKSRREYLTKLFDSLNLSITGYGGALVTPLPNQETLHIRLVKETMDLKRFLRLPHASQYLWSSRHSEDGGTLLPLSDTPADLASTSVLFQSTAPHSQKVTLRFRKGEKNDKDLFIEVWNSRGFVSSRKVSDKVTKIYNDTVFGGASWSKDESRVVFVGEKPESAAYKSYWEDQQEGKKEEEKKEEVGAAEEKKLEKKEDEKSVTYLDEKYKYIDDFGETLIGKKRPSIFVFDLPSNTLTELQGIPDGIFGTFPIFDQTSKGIIYAGVKSSVQKFGMNFCLNRDTKLYHVETPVYDKKNLPKEGEYIKCLNPDEFMSVSPKFSDDFSKLLYFGAKDRFISHSGNFQLRYISWPPTSPPESTLVIDKHPAYPSPDEDFAGIYGYNQTMMSLQFLGTQSRYAVFESPFKAQHRVYVVDTESREVRWLDILGKRRGEQRFHGDYELLRAYRDTLIVKFSAMDTPTQIYGVTFQSTTVPSINELLSEANLTVKHIEGIQFDQDNEVEKELNAFLPTIKKHTISLQNGAEANFAYSDSEIFKGKKRPMVLIIHGGPFGYGPQDIFLQLRTFYLLQGYALLNMNYRGSTSYGEDFLNSLLGNIGDRDVEDCGELTKLALSQFSEIVDPSRVAVYGGSHGGFLTGWLIGHPAYKDLWKCSILWNPVINMSYMYTSTDIPDWILACCLGKDWTHQVSSADNKVFWDKSPISVVGNVQTPALILIGGSDKRVPPHQGYQYHHILKEQGVKSRLYNYPEDGHAIGGAEPGMDAVVNMFMWLDEHFNQEEEAQKL</sequence>
<dbReference type="Proteomes" id="UP000785679">
    <property type="component" value="Unassembled WGS sequence"/>
</dbReference>